<proteinExistence type="predicted"/>
<protein>
    <submittedName>
        <fullName evidence="2">Uncharacterized protein</fullName>
    </submittedName>
</protein>
<reference evidence="3" key="1">
    <citation type="journal article" date="2017" name="Front. Plant Sci.">
        <title>Climate Clever Clovers: New Paradigm to Reduce the Environmental Footprint of Ruminants by Breeding Low Methanogenic Forages Utilizing Haplotype Variation.</title>
        <authorList>
            <person name="Kaur P."/>
            <person name="Appels R."/>
            <person name="Bayer P.E."/>
            <person name="Keeble-Gagnere G."/>
            <person name="Wang J."/>
            <person name="Hirakawa H."/>
            <person name="Shirasawa K."/>
            <person name="Vercoe P."/>
            <person name="Stefanova K."/>
            <person name="Durmic Z."/>
            <person name="Nichols P."/>
            <person name="Revell C."/>
            <person name="Isobe S.N."/>
            <person name="Edwards D."/>
            <person name="Erskine W."/>
        </authorList>
    </citation>
    <scope>NUCLEOTIDE SEQUENCE [LARGE SCALE GENOMIC DNA]</scope>
    <source>
        <strain evidence="3">cv. Daliak</strain>
    </source>
</reference>
<feature type="compositionally biased region" description="Polar residues" evidence="1">
    <location>
        <begin position="114"/>
        <end position="127"/>
    </location>
</feature>
<feature type="compositionally biased region" description="Basic and acidic residues" evidence="1">
    <location>
        <begin position="98"/>
        <end position="109"/>
    </location>
</feature>
<name>A0A2Z6NXU8_TRISU</name>
<dbReference type="PANTHER" id="PTHR35121:SF2">
    <property type="entry name" value="SWIM-TYPE DOMAIN-CONTAINING PROTEIN"/>
    <property type="match status" value="1"/>
</dbReference>
<dbReference type="AlphaFoldDB" id="A0A2Z6NXU8"/>
<feature type="region of interest" description="Disordered" evidence="1">
    <location>
        <begin position="76"/>
        <end position="127"/>
    </location>
</feature>
<dbReference type="EMBL" id="DF974493">
    <property type="protein sequence ID" value="GAU48938.1"/>
    <property type="molecule type" value="Genomic_DNA"/>
</dbReference>
<dbReference type="Proteomes" id="UP000242715">
    <property type="component" value="Unassembled WGS sequence"/>
</dbReference>
<organism evidence="2 3">
    <name type="scientific">Trifolium subterraneum</name>
    <name type="common">Subterranean clover</name>
    <dbReference type="NCBI Taxonomy" id="3900"/>
    <lineage>
        <taxon>Eukaryota</taxon>
        <taxon>Viridiplantae</taxon>
        <taxon>Streptophyta</taxon>
        <taxon>Embryophyta</taxon>
        <taxon>Tracheophyta</taxon>
        <taxon>Spermatophyta</taxon>
        <taxon>Magnoliopsida</taxon>
        <taxon>eudicotyledons</taxon>
        <taxon>Gunneridae</taxon>
        <taxon>Pentapetalae</taxon>
        <taxon>rosids</taxon>
        <taxon>fabids</taxon>
        <taxon>Fabales</taxon>
        <taxon>Fabaceae</taxon>
        <taxon>Papilionoideae</taxon>
        <taxon>50 kb inversion clade</taxon>
        <taxon>NPAAA clade</taxon>
        <taxon>Hologalegina</taxon>
        <taxon>IRL clade</taxon>
        <taxon>Trifolieae</taxon>
        <taxon>Trifolium</taxon>
    </lineage>
</organism>
<gene>
    <name evidence="2" type="ORF">TSUD_373470</name>
</gene>
<accession>A0A2Z6NXU8</accession>
<feature type="compositionally biased region" description="Low complexity" evidence="1">
    <location>
        <begin position="76"/>
        <end position="91"/>
    </location>
</feature>
<dbReference type="OrthoDB" id="1696465at2759"/>
<evidence type="ECO:0000313" key="2">
    <source>
        <dbReference type="EMBL" id="GAU48938.1"/>
    </source>
</evidence>
<keyword evidence="3" id="KW-1185">Reference proteome</keyword>
<dbReference type="PANTHER" id="PTHR35121">
    <property type="entry name" value="HOMEODOMAIN PROTEIN 8, PUTATIVE-RELATED"/>
    <property type="match status" value="1"/>
</dbReference>
<evidence type="ECO:0000256" key="1">
    <source>
        <dbReference type="SAM" id="MobiDB-lite"/>
    </source>
</evidence>
<evidence type="ECO:0000313" key="3">
    <source>
        <dbReference type="Proteomes" id="UP000242715"/>
    </source>
</evidence>
<sequence>MAGAADGFLRPIYEGSISGYDHSVERRPYHRKCGCVLHSKSKKSPCTQKLPIMTCNKIKYPMRRAWSESNLVLSVSAHSSPSSSSPSPLAPGVKSRRGSVDLDHDHIQEEEQQLNKTSTFFEVDQSF</sequence>